<gene>
    <name evidence="3" type="ORF">DY000_02007162</name>
    <name evidence="2" type="ORF">F2Q70_00011724</name>
</gene>
<evidence type="ECO:0000313" key="3">
    <source>
        <dbReference type="EMBL" id="KAF3545661.1"/>
    </source>
</evidence>
<reference evidence="2" key="1">
    <citation type="submission" date="2019-12" db="EMBL/GenBank/DDBJ databases">
        <title>Genome sequencing and annotation of Brassica cretica.</title>
        <authorList>
            <person name="Studholme D.J."/>
            <person name="Sarris P.F."/>
        </authorList>
    </citation>
    <scope>NUCLEOTIDE SEQUENCE</scope>
    <source>
        <strain evidence="2">PFS-102/07</strain>
        <tissue evidence="2">Leaf</tissue>
    </source>
</reference>
<comment type="caution">
    <text evidence="2">The sequence shown here is derived from an EMBL/GenBank/DDBJ whole genome shotgun (WGS) entry which is preliminary data.</text>
</comment>
<protein>
    <submittedName>
        <fullName evidence="2">Uncharacterized protein</fullName>
    </submittedName>
</protein>
<name>A0A8S9JEI9_BRACR</name>
<organism evidence="2">
    <name type="scientific">Brassica cretica</name>
    <name type="common">Mustard</name>
    <dbReference type="NCBI Taxonomy" id="69181"/>
    <lineage>
        <taxon>Eukaryota</taxon>
        <taxon>Viridiplantae</taxon>
        <taxon>Streptophyta</taxon>
        <taxon>Embryophyta</taxon>
        <taxon>Tracheophyta</taxon>
        <taxon>Spermatophyta</taxon>
        <taxon>Magnoliopsida</taxon>
        <taxon>eudicotyledons</taxon>
        <taxon>Gunneridae</taxon>
        <taxon>Pentapetalae</taxon>
        <taxon>rosids</taxon>
        <taxon>malvids</taxon>
        <taxon>Brassicales</taxon>
        <taxon>Brassicaceae</taxon>
        <taxon>Brassiceae</taxon>
        <taxon>Brassica</taxon>
    </lineage>
</organism>
<keyword evidence="1" id="KW-1133">Transmembrane helix</keyword>
<keyword evidence="1" id="KW-0472">Membrane</keyword>
<dbReference type="EMBL" id="QGKV02000832">
    <property type="protein sequence ID" value="KAF3545661.1"/>
    <property type="molecule type" value="Genomic_DNA"/>
</dbReference>
<evidence type="ECO:0000256" key="1">
    <source>
        <dbReference type="SAM" id="Phobius"/>
    </source>
</evidence>
<keyword evidence="4" id="KW-1185">Reference proteome</keyword>
<evidence type="ECO:0000313" key="2">
    <source>
        <dbReference type="EMBL" id="KAF2609771.1"/>
    </source>
</evidence>
<reference evidence="3" key="2">
    <citation type="submission" date="2019-12" db="EMBL/GenBank/DDBJ databases">
        <authorList>
            <person name="Studholme D.J."/>
            <person name="Sarris P."/>
        </authorList>
    </citation>
    <scope>NUCLEOTIDE SEQUENCE</scope>
    <source>
        <strain evidence="3">PFS-1207/04</strain>
        <tissue evidence="3">Leaf</tissue>
    </source>
</reference>
<proteinExistence type="predicted"/>
<sequence>MSPLPKVKVQSRDEARSYSYNIKTSRGIKYAKRNRHEDLTESPLQLLQAQEAHARPVESSMRILSFGLRVLLNLLIPLILSLAKILPLGILGS</sequence>
<dbReference type="AlphaFoldDB" id="A0A8S9JEI9"/>
<feature type="transmembrane region" description="Helical" evidence="1">
    <location>
        <begin position="70"/>
        <end position="91"/>
    </location>
</feature>
<dbReference type="Proteomes" id="UP000266723">
    <property type="component" value="Unassembled WGS sequence"/>
</dbReference>
<accession>A0A8S9JEI9</accession>
<dbReference type="EMBL" id="QGKY02000089">
    <property type="protein sequence ID" value="KAF2609771.1"/>
    <property type="molecule type" value="Genomic_DNA"/>
</dbReference>
<reference evidence="3 4" key="3">
    <citation type="journal article" date="2020" name="BMC Genomics">
        <title>Intraspecific diversification of the crop wild relative Brassica cretica Lam. using demographic model selection.</title>
        <authorList>
            <person name="Kioukis A."/>
            <person name="Michalopoulou V.A."/>
            <person name="Briers L."/>
            <person name="Pirintsos S."/>
            <person name="Studholme D.J."/>
            <person name="Pavlidis P."/>
            <person name="Sarris P.F."/>
        </authorList>
    </citation>
    <scope>NUCLEOTIDE SEQUENCE [LARGE SCALE GENOMIC DNA]</scope>
    <source>
        <strain evidence="4">cv. PFS-1207/04</strain>
        <strain evidence="3">PFS-1207/04</strain>
    </source>
</reference>
<evidence type="ECO:0000313" key="4">
    <source>
        <dbReference type="Proteomes" id="UP000266723"/>
    </source>
</evidence>
<keyword evidence="1" id="KW-0812">Transmembrane</keyword>